<dbReference type="PROSITE" id="PS00195">
    <property type="entry name" value="GLUTAREDOXIN_1"/>
    <property type="match status" value="1"/>
</dbReference>
<organism evidence="3 4">
    <name type="scientific">Salinicola rhizosphaerae</name>
    <dbReference type="NCBI Taxonomy" id="1443141"/>
    <lineage>
        <taxon>Bacteria</taxon>
        <taxon>Pseudomonadati</taxon>
        <taxon>Pseudomonadota</taxon>
        <taxon>Gammaproteobacteria</taxon>
        <taxon>Oceanospirillales</taxon>
        <taxon>Halomonadaceae</taxon>
        <taxon>Salinicola</taxon>
    </lineage>
</organism>
<dbReference type="Pfam" id="PF13417">
    <property type="entry name" value="GST_N_3"/>
    <property type="match status" value="1"/>
</dbReference>
<dbReference type="InterPro" id="IPR011901">
    <property type="entry name" value="Grx2"/>
</dbReference>
<evidence type="ECO:0000313" key="3">
    <source>
        <dbReference type="EMBL" id="GHB13377.1"/>
    </source>
</evidence>
<name>A0ABQ3DYR4_9GAMM</name>
<reference evidence="4" key="1">
    <citation type="journal article" date="2019" name="Int. J. Syst. Evol. Microbiol.">
        <title>The Global Catalogue of Microorganisms (GCM) 10K type strain sequencing project: providing services to taxonomists for standard genome sequencing and annotation.</title>
        <authorList>
            <consortium name="The Broad Institute Genomics Platform"/>
            <consortium name="The Broad Institute Genome Sequencing Center for Infectious Disease"/>
            <person name="Wu L."/>
            <person name="Ma J."/>
        </authorList>
    </citation>
    <scope>NUCLEOTIDE SEQUENCE [LARGE SCALE GENOMIC DNA]</scope>
    <source>
        <strain evidence="4">KCTC 32998</strain>
    </source>
</reference>
<dbReference type="Gene3D" id="3.40.30.10">
    <property type="entry name" value="Glutaredoxin"/>
    <property type="match status" value="1"/>
</dbReference>
<dbReference type="SUPFAM" id="SSF47616">
    <property type="entry name" value="GST C-terminal domain-like"/>
    <property type="match status" value="1"/>
</dbReference>
<sequence length="218" mass="24451">MRLYIYDHCPFCARARMIFGLRDVPIDVQTMLFDDVETPTRLVGQKDAPILEFDDGGTLSDTQQIVRGIDDQAEGVKVMEGPQNPEIERWVKAASPTIFKLFAPRVVEAPLGELATPEAASQFRAHMTKMVGDLESLQEQTAPLLVELERWLNELEPLIQSPEAVNQVLSLDDISLYPVLRHLSLVEGVKYPANVDAYRKAMAQLSRVPLHDQSIEPS</sequence>
<feature type="domain" description="GST N-terminal" evidence="2">
    <location>
        <begin position="3"/>
        <end position="75"/>
    </location>
</feature>
<dbReference type="CDD" id="cd03199">
    <property type="entry name" value="GST_C_GRX2"/>
    <property type="match status" value="1"/>
</dbReference>
<dbReference type="InterPro" id="IPR004045">
    <property type="entry name" value="Glutathione_S-Trfase_N"/>
</dbReference>
<dbReference type="InterPro" id="IPR007494">
    <property type="entry name" value="Glutaredoxin2_C"/>
</dbReference>
<dbReference type="InterPro" id="IPR036282">
    <property type="entry name" value="Glutathione-S-Trfase_C_sf"/>
</dbReference>
<gene>
    <name evidence="3" type="primary">grxB</name>
    <name evidence="3" type="ORF">GCM10009038_09440</name>
</gene>
<evidence type="ECO:0000259" key="1">
    <source>
        <dbReference type="Pfam" id="PF04399"/>
    </source>
</evidence>
<evidence type="ECO:0000313" key="4">
    <source>
        <dbReference type="Proteomes" id="UP000646745"/>
    </source>
</evidence>
<proteinExistence type="predicted"/>
<dbReference type="Pfam" id="PF04399">
    <property type="entry name" value="Glutaredoxin2_C"/>
    <property type="match status" value="1"/>
</dbReference>
<dbReference type="Proteomes" id="UP000646745">
    <property type="component" value="Unassembled WGS sequence"/>
</dbReference>
<keyword evidence="4" id="KW-1185">Reference proteome</keyword>
<dbReference type="InterPro" id="IPR036249">
    <property type="entry name" value="Thioredoxin-like_sf"/>
</dbReference>
<dbReference type="Gene3D" id="1.20.1050.10">
    <property type="match status" value="1"/>
</dbReference>
<evidence type="ECO:0000259" key="2">
    <source>
        <dbReference type="Pfam" id="PF13417"/>
    </source>
</evidence>
<feature type="domain" description="Glutaredoxin 2 C-terminal" evidence="1">
    <location>
        <begin position="86"/>
        <end position="213"/>
    </location>
</feature>
<dbReference type="InterPro" id="IPR011767">
    <property type="entry name" value="GLR_AS"/>
</dbReference>
<dbReference type="NCBIfam" id="TIGR02182">
    <property type="entry name" value="GRXB"/>
    <property type="match status" value="1"/>
</dbReference>
<dbReference type="EMBL" id="BMZI01000002">
    <property type="protein sequence ID" value="GHB13377.1"/>
    <property type="molecule type" value="Genomic_DNA"/>
</dbReference>
<protein>
    <submittedName>
        <fullName evidence="3">Glutaredoxin 2</fullName>
    </submittedName>
</protein>
<dbReference type="SUPFAM" id="SSF52833">
    <property type="entry name" value="Thioredoxin-like"/>
    <property type="match status" value="1"/>
</dbReference>
<comment type="caution">
    <text evidence="3">The sequence shown here is derived from an EMBL/GenBank/DDBJ whole genome shotgun (WGS) entry which is preliminary data.</text>
</comment>
<accession>A0ABQ3DYR4</accession>
<dbReference type="NCBIfam" id="NF007702">
    <property type="entry name" value="PRK10387.1"/>
    <property type="match status" value="1"/>
</dbReference>
<dbReference type="RefSeq" id="WP_189443492.1">
    <property type="nucleotide sequence ID" value="NZ_BMZI01000002.1"/>
</dbReference>